<evidence type="ECO:0000313" key="1">
    <source>
        <dbReference type="EMBL" id="PPQ79595.1"/>
    </source>
</evidence>
<organism evidence="1 2">
    <name type="scientific">Panaeolus cyanescens</name>
    <dbReference type="NCBI Taxonomy" id="181874"/>
    <lineage>
        <taxon>Eukaryota</taxon>
        <taxon>Fungi</taxon>
        <taxon>Dikarya</taxon>
        <taxon>Basidiomycota</taxon>
        <taxon>Agaricomycotina</taxon>
        <taxon>Agaricomycetes</taxon>
        <taxon>Agaricomycetidae</taxon>
        <taxon>Agaricales</taxon>
        <taxon>Agaricineae</taxon>
        <taxon>Galeropsidaceae</taxon>
        <taxon>Panaeolus</taxon>
    </lineage>
</organism>
<name>A0A409WM52_9AGAR</name>
<evidence type="ECO:0000313" key="2">
    <source>
        <dbReference type="Proteomes" id="UP000284842"/>
    </source>
</evidence>
<keyword evidence="2" id="KW-1185">Reference proteome</keyword>
<reference evidence="1 2" key="1">
    <citation type="journal article" date="2018" name="Evol. Lett.">
        <title>Horizontal gene cluster transfer increased hallucinogenic mushroom diversity.</title>
        <authorList>
            <person name="Reynolds H.T."/>
            <person name="Vijayakumar V."/>
            <person name="Gluck-Thaler E."/>
            <person name="Korotkin H.B."/>
            <person name="Matheny P.B."/>
            <person name="Slot J.C."/>
        </authorList>
    </citation>
    <scope>NUCLEOTIDE SEQUENCE [LARGE SCALE GENOMIC DNA]</scope>
    <source>
        <strain evidence="1 2">2629</strain>
    </source>
</reference>
<dbReference type="EMBL" id="NHTK01005409">
    <property type="protein sequence ID" value="PPQ79595.1"/>
    <property type="molecule type" value="Genomic_DNA"/>
</dbReference>
<dbReference type="InParanoid" id="A0A409WM52"/>
<dbReference type="AlphaFoldDB" id="A0A409WM52"/>
<dbReference type="Proteomes" id="UP000284842">
    <property type="component" value="Unassembled WGS sequence"/>
</dbReference>
<accession>A0A409WM52</accession>
<gene>
    <name evidence="1" type="ORF">CVT24_010044</name>
</gene>
<protein>
    <submittedName>
        <fullName evidence="1">Uncharacterized protein</fullName>
    </submittedName>
</protein>
<proteinExistence type="predicted"/>
<dbReference type="OrthoDB" id="3062683at2759"/>
<comment type="caution">
    <text evidence="1">The sequence shown here is derived from an EMBL/GenBank/DDBJ whole genome shotgun (WGS) entry which is preliminary data.</text>
</comment>
<sequence length="72" mass="9009">MIRETETDVQAELRRQRHREAQARYRANNRLILKVKSWQDRKDKKWKAQRLRDEKEYEEYMKQEGSVIVNQF</sequence>